<protein>
    <submittedName>
        <fullName evidence="1">Uncharacterized protein</fullName>
    </submittedName>
</protein>
<reference evidence="1" key="1">
    <citation type="submission" date="2018-02" db="EMBL/GenBank/DDBJ databases">
        <title>Rhizophora mucronata_Transcriptome.</title>
        <authorList>
            <person name="Meera S.P."/>
            <person name="Sreeshan A."/>
            <person name="Augustine A."/>
        </authorList>
    </citation>
    <scope>NUCLEOTIDE SEQUENCE</scope>
    <source>
        <tissue evidence="1">Leaf</tissue>
    </source>
</reference>
<sequence>MLFIQWSCSVPLYH</sequence>
<dbReference type="EMBL" id="GGEC01086758">
    <property type="protein sequence ID" value="MBX67242.1"/>
    <property type="molecule type" value="Transcribed_RNA"/>
</dbReference>
<evidence type="ECO:0000313" key="1">
    <source>
        <dbReference type="EMBL" id="MBX67242.1"/>
    </source>
</evidence>
<accession>A0A2P2QJS2</accession>
<organism evidence="1">
    <name type="scientific">Rhizophora mucronata</name>
    <name type="common">Asiatic mangrove</name>
    <dbReference type="NCBI Taxonomy" id="61149"/>
    <lineage>
        <taxon>Eukaryota</taxon>
        <taxon>Viridiplantae</taxon>
        <taxon>Streptophyta</taxon>
        <taxon>Embryophyta</taxon>
        <taxon>Tracheophyta</taxon>
        <taxon>Spermatophyta</taxon>
        <taxon>Magnoliopsida</taxon>
        <taxon>eudicotyledons</taxon>
        <taxon>Gunneridae</taxon>
        <taxon>Pentapetalae</taxon>
        <taxon>rosids</taxon>
        <taxon>fabids</taxon>
        <taxon>Malpighiales</taxon>
        <taxon>Rhizophoraceae</taxon>
        <taxon>Rhizophora</taxon>
    </lineage>
</organism>
<proteinExistence type="predicted"/>
<name>A0A2P2QJS2_RHIMU</name>